<dbReference type="EMBL" id="PRFC01000123">
    <property type="protein sequence ID" value="PWV05871.1"/>
    <property type="molecule type" value="Genomic_DNA"/>
</dbReference>
<gene>
    <name evidence="1" type="ORF">C3747_123g37</name>
</gene>
<proteinExistence type="predicted"/>
<protein>
    <submittedName>
        <fullName evidence="1">Putative heat-shock protein hsp70</fullName>
    </submittedName>
</protein>
<dbReference type="VEuPathDB" id="TriTrypDB:TcCL_ESM04498"/>
<dbReference type="VEuPathDB" id="TriTrypDB:ECC02_006313"/>
<dbReference type="VEuPathDB" id="TriTrypDB:C3747_123g37"/>
<accession>A0A2V2WBD0</accession>
<dbReference type="VEuPathDB" id="TriTrypDB:TcCLB.509457.10"/>
<evidence type="ECO:0000313" key="2">
    <source>
        <dbReference type="Proteomes" id="UP000246078"/>
    </source>
</evidence>
<dbReference type="AlphaFoldDB" id="A0A2V2WBD0"/>
<reference evidence="1 2" key="1">
    <citation type="journal article" date="2018" name="Microb. Genom.">
        <title>Expanding an expanded genome: long-read sequencing of Trypanosoma cruzi.</title>
        <authorList>
            <person name="Berna L."/>
            <person name="Rodriguez M."/>
            <person name="Chiribao M.L."/>
            <person name="Parodi-Talice A."/>
            <person name="Pita S."/>
            <person name="Rijo G."/>
            <person name="Alvarez-Valin F."/>
            <person name="Robello C."/>
        </authorList>
    </citation>
    <scope>NUCLEOTIDE SEQUENCE [LARGE SCALE GENOMIC DNA]</scope>
    <source>
        <strain evidence="1 2">TCC</strain>
    </source>
</reference>
<dbReference type="Proteomes" id="UP000246078">
    <property type="component" value="Unassembled WGS sequence"/>
</dbReference>
<name>A0A2V2WBD0_TRYCR</name>
<comment type="caution">
    <text evidence="1">The sequence shown here is derived from an EMBL/GenBank/DDBJ whole genome shotgun (WGS) entry which is preliminary data.</text>
</comment>
<organism evidence="1 2">
    <name type="scientific">Trypanosoma cruzi</name>
    <dbReference type="NCBI Taxonomy" id="5693"/>
    <lineage>
        <taxon>Eukaryota</taxon>
        <taxon>Discoba</taxon>
        <taxon>Euglenozoa</taxon>
        <taxon>Kinetoplastea</taxon>
        <taxon>Metakinetoplastina</taxon>
        <taxon>Trypanosomatida</taxon>
        <taxon>Trypanosomatidae</taxon>
        <taxon>Trypanosoma</taxon>
        <taxon>Schizotrypanum</taxon>
    </lineage>
</organism>
<evidence type="ECO:0000313" key="1">
    <source>
        <dbReference type="EMBL" id="PWV05871.1"/>
    </source>
</evidence>
<sequence length="275" mass="29781">MAFIVRGRWGKATRAAVSRLRTKTTLGHTEGLRVRSYNPLFLTPPSTAWCHASLFTVRIRQHCVLPKAAAVVAALLLWPLAATRVRAYRSSIGSGRSSPSAPPPLWYTFWMIGFVTLCSLSRASSYSSLSALGLSSRNCIASFTAASTALLSSALSFPPSFSLSFTWLRSEYATLSSEFRASTRSRTLRSSSSNSAASRTMRSISSSLRRPLSFVMVISSFFPDDLSTALTCRMLFSSTSKVTSICGTPRGAGGMPDSSNLPSRRLSFVICRSPS</sequence>